<name>A0A6G6W8W7_9ACTN</name>
<reference evidence="1 2" key="1">
    <citation type="submission" date="2020-02" db="EMBL/GenBank/DDBJ databases">
        <title>Full genome sequence of Nocardioides sp. R-3366.</title>
        <authorList>
            <person name="Im W.-T."/>
        </authorList>
    </citation>
    <scope>NUCLEOTIDE SEQUENCE [LARGE SCALE GENOMIC DNA]</scope>
    <source>
        <strain evidence="1 2">R-3366</strain>
    </source>
</reference>
<evidence type="ECO:0000313" key="1">
    <source>
        <dbReference type="EMBL" id="QIG41662.1"/>
    </source>
</evidence>
<keyword evidence="2" id="KW-1185">Reference proteome</keyword>
<dbReference type="KEGG" id="nano:G5V58_01740"/>
<dbReference type="AlphaFoldDB" id="A0A6G6W8W7"/>
<dbReference type="EMBL" id="CP049257">
    <property type="protein sequence ID" value="QIG41662.1"/>
    <property type="molecule type" value="Genomic_DNA"/>
</dbReference>
<evidence type="ECO:0000313" key="2">
    <source>
        <dbReference type="Proteomes" id="UP000502996"/>
    </source>
</evidence>
<dbReference type="InterPro" id="IPR036390">
    <property type="entry name" value="WH_DNA-bd_sf"/>
</dbReference>
<proteinExistence type="predicted"/>
<evidence type="ECO:0008006" key="3">
    <source>
        <dbReference type="Google" id="ProtNLM"/>
    </source>
</evidence>
<protein>
    <recommendedName>
        <fullName evidence="3">MarR family transcriptional regulator</fullName>
    </recommendedName>
</protein>
<dbReference type="SUPFAM" id="SSF46785">
    <property type="entry name" value="Winged helix' DNA-binding domain"/>
    <property type="match status" value="1"/>
</dbReference>
<organism evidence="1 2">
    <name type="scientific">Nocardioides anomalus</name>
    <dbReference type="NCBI Taxonomy" id="2712223"/>
    <lineage>
        <taxon>Bacteria</taxon>
        <taxon>Bacillati</taxon>
        <taxon>Actinomycetota</taxon>
        <taxon>Actinomycetes</taxon>
        <taxon>Propionibacteriales</taxon>
        <taxon>Nocardioidaceae</taxon>
        <taxon>Nocardioides</taxon>
    </lineage>
</organism>
<gene>
    <name evidence="1" type="ORF">G5V58_01740</name>
</gene>
<dbReference type="Proteomes" id="UP000502996">
    <property type="component" value="Chromosome"/>
</dbReference>
<sequence length="148" mass="15881">MTPQQDTDLLDDLVTLGVAFDGLRQTVRVDMERRSGRESLSEVELSVLLHLARNPGTTPTAMARDLERPTARIRRALKLLGGLDLVAEVDPAGPGYANTPAGDEVRSAGRSRAVHHLRYTLAALAPADLELLVKAQPALRKLAAALAS</sequence>
<accession>A0A6G6W8W7</accession>
<dbReference type="RefSeq" id="WP_165228209.1">
    <property type="nucleotide sequence ID" value="NZ_CP049257.1"/>
</dbReference>
<dbReference type="InterPro" id="IPR036388">
    <property type="entry name" value="WH-like_DNA-bd_sf"/>
</dbReference>
<dbReference type="Gene3D" id="1.10.10.10">
    <property type="entry name" value="Winged helix-like DNA-binding domain superfamily/Winged helix DNA-binding domain"/>
    <property type="match status" value="1"/>
</dbReference>